<dbReference type="InterPro" id="IPR020472">
    <property type="entry name" value="WD40_PAC1"/>
</dbReference>
<feature type="signal peptide" evidence="4">
    <location>
        <begin position="1"/>
        <end position="28"/>
    </location>
</feature>
<evidence type="ECO:0000256" key="3">
    <source>
        <dbReference type="PROSITE-ProRule" id="PRU00221"/>
    </source>
</evidence>
<dbReference type="OrthoDB" id="422888at2"/>
<dbReference type="EMBL" id="FR872582">
    <property type="protein sequence ID" value="CCB89480.1"/>
    <property type="molecule type" value="Genomic_DNA"/>
</dbReference>
<feature type="repeat" description="WD" evidence="3">
    <location>
        <begin position="38"/>
        <end position="79"/>
    </location>
</feature>
<evidence type="ECO:0000256" key="4">
    <source>
        <dbReference type="SAM" id="SignalP"/>
    </source>
</evidence>
<accession>F8L9E9</accession>
<dbReference type="Proteomes" id="UP000000496">
    <property type="component" value="Chromosome gsn.131"/>
</dbReference>
<dbReference type="AlphaFoldDB" id="F8L9E9"/>
<dbReference type="InterPro" id="IPR019775">
    <property type="entry name" value="WD40_repeat_CS"/>
</dbReference>
<dbReference type="RefSeq" id="WP_013943946.1">
    <property type="nucleotide sequence ID" value="NC_015713.1"/>
</dbReference>
<dbReference type="SUPFAM" id="SSF50978">
    <property type="entry name" value="WD40 repeat-like"/>
    <property type="match status" value="1"/>
</dbReference>
<dbReference type="eggNOG" id="COG2319">
    <property type="taxonomic scope" value="Bacteria"/>
</dbReference>
<keyword evidence="2" id="KW-0677">Repeat</keyword>
<dbReference type="KEGG" id="sng:SNE_A16030"/>
<keyword evidence="6" id="KW-1185">Reference proteome</keyword>
<dbReference type="PANTHER" id="PTHR19848">
    <property type="entry name" value="WD40 REPEAT PROTEIN"/>
    <property type="match status" value="1"/>
</dbReference>
<dbReference type="PANTHER" id="PTHR19848:SF8">
    <property type="entry name" value="F-BOX AND WD REPEAT DOMAIN CONTAINING 7"/>
    <property type="match status" value="1"/>
</dbReference>
<dbReference type="SMART" id="SM00320">
    <property type="entry name" value="WD40"/>
    <property type="match status" value="4"/>
</dbReference>
<evidence type="ECO:0000256" key="1">
    <source>
        <dbReference type="ARBA" id="ARBA00022574"/>
    </source>
</evidence>
<dbReference type="Gene3D" id="2.130.10.10">
    <property type="entry name" value="YVTN repeat-like/Quinoprotein amine dehydrogenase"/>
    <property type="match status" value="2"/>
</dbReference>
<dbReference type="PRINTS" id="PR00320">
    <property type="entry name" value="GPROTEINBRPT"/>
</dbReference>
<keyword evidence="4" id="KW-0732">Signal</keyword>
<dbReference type="InterPro" id="IPR036322">
    <property type="entry name" value="WD40_repeat_dom_sf"/>
</dbReference>
<feature type="repeat" description="WD" evidence="3">
    <location>
        <begin position="196"/>
        <end position="239"/>
    </location>
</feature>
<dbReference type="PROSITE" id="PS50082">
    <property type="entry name" value="WD_REPEATS_2"/>
    <property type="match status" value="3"/>
</dbReference>
<dbReference type="STRING" id="331113.SNE_A16030"/>
<proteinExistence type="predicted"/>
<sequence length="368" mass="40400">MNKILIQPKLFLFSLLCFLGFLTASTYADVKAVKLFNYEGSLKPVTTCMLGGKTKVIAPGPYDKTLRIWDFATGECEGVVGSHEGYVRSVTTCVVDGEIKVIAGYDNTFSSSLNVKESEYVQNTIRIWDLKTGKCEHALRRHISTATAVATFVTDGKPKILSGSGCYGYRAENGYVHNDGDIHTWDMKTGKCEHTLRGHKLSVEAVATCIVDGKTKLVSASIDKTVRIWDAQTGKCEHVLLGHEDWVTSVASFTVGSQVKIVSGSQDGVVRVWNVHSGECEHILQGPELTNCMLAPAVLNGELKLVVGFQSRFTDAESSELLTVWNLETGKCEHSIPMAKRFDSVFTFEQNGKTYIAMGFMDGVIIFL</sequence>
<dbReference type="InterPro" id="IPR015943">
    <property type="entry name" value="WD40/YVTN_repeat-like_dom_sf"/>
</dbReference>
<dbReference type="PROSITE" id="PS00678">
    <property type="entry name" value="WD_REPEATS_1"/>
    <property type="match status" value="2"/>
</dbReference>
<gene>
    <name evidence="5" type="ordered locus">SNE_A16030</name>
</gene>
<feature type="repeat" description="WD" evidence="3">
    <location>
        <begin position="240"/>
        <end position="283"/>
    </location>
</feature>
<dbReference type="CDD" id="cd00200">
    <property type="entry name" value="WD40"/>
    <property type="match status" value="1"/>
</dbReference>
<reference evidence="5 6" key="2">
    <citation type="journal article" date="2011" name="Mol. Biol. Evol.">
        <title>Unity in variety--the pan-genome of the Chlamydiae.</title>
        <authorList>
            <person name="Collingro A."/>
            <person name="Tischler P."/>
            <person name="Weinmaier T."/>
            <person name="Penz T."/>
            <person name="Heinz E."/>
            <person name="Brunham R.C."/>
            <person name="Read T.D."/>
            <person name="Bavoil P.M."/>
            <person name="Sachse K."/>
            <person name="Kahane S."/>
            <person name="Friedman M.G."/>
            <person name="Rattei T."/>
            <person name="Myers G.S."/>
            <person name="Horn M."/>
        </authorList>
    </citation>
    <scope>NUCLEOTIDE SEQUENCE [LARGE SCALE GENOMIC DNA]</scope>
    <source>
        <strain evidence="6">ATCC VR-1471 / Z</strain>
    </source>
</reference>
<name>F8L9E9_SIMNZ</name>
<dbReference type="PROSITE" id="PS50294">
    <property type="entry name" value="WD_REPEATS_REGION"/>
    <property type="match status" value="2"/>
</dbReference>
<dbReference type="HOGENOM" id="CLU_752051_0_0_0"/>
<evidence type="ECO:0000256" key="2">
    <source>
        <dbReference type="ARBA" id="ARBA00022737"/>
    </source>
</evidence>
<feature type="chain" id="PRO_5003374280" evidence="4">
    <location>
        <begin position="29"/>
        <end position="368"/>
    </location>
</feature>
<dbReference type="InterPro" id="IPR001680">
    <property type="entry name" value="WD40_rpt"/>
</dbReference>
<evidence type="ECO:0000313" key="6">
    <source>
        <dbReference type="Proteomes" id="UP000000496"/>
    </source>
</evidence>
<protein>
    <submittedName>
        <fullName evidence="5">Uncharacterized protein</fullName>
    </submittedName>
</protein>
<keyword evidence="1 3" id="KW-0853">WD repeat</keyword>
<organism evidence="5 6">
    <name type="scientific">Simkania negevensis (strain ATCC VR-1471 / DSM 27360 / Z)</name>
    <dbReference type="NCBI Taxonomy" id="331113"/>
    <lineage>
        <taxon>Bacteria</taxon>
        <taxon>Pseudomonadati</taxon>
        <taxon>Chlamydiota</taxon>
        <taxon>Chlamydiia</taxon>
        <taxon>Parachlamydiales</taxon>
        <taxon>Simkaniaceae</taxon>
        <taxon>Simkania</taxon>
    </lineage>
</organism>
<reference key="1">
    <citation type="journal article" date="2011" name="Mol. Biol. Evol.">
        <title>Unity in variety -- the pan-genome of the Chlamydiae.</title>
        <authorList>
            <person name="Collingro A."/>
            <person name="Tischler P."/>
            <person name="Weinmaier T."/>
            <person name="Penz T."/>
            <person name="Heinz E."/>
            <person name="Brunham R.C."/>
            <person name="Read T.D."/>
            <person name="Bavoil P.M."/>
            <person name="Sachse K."/>
            <person name="Kahane S."/>
            <person name="Friedman M.G."/>
            <person name="Rattei T."/>
            <person name="Myers G.S.A."/>
            <person name="Horn M."/>
        </authorList>
    </citation>
    <scope>NUCLEOTIDE SEQUENCE</scope>
    <source>
        <strain>Z</strain>
    </source>
</reference>
<evidence type="ECO:0000313" key="5">
    <source>
        <dbReference type="EMBL" id="CCB89480.1"/>
    </source>
</evidence>
<dbReference type="Pfam" id="PF00400">
    <property type="entry name" value="WD40"/>
    <property type="match status" value="2"/>
</dbReference>